<dbReference type="Proteomes" id="UP001597453">
    <property type="component" value="Unassembled WGS sequence"/>
</dbReference>
<keyword evidence="4" id="KW-1185">Reference proteome</keyword>
<feature type="compositionally biased region" description="Low complexity" evidence="1">
    <location>
        <begin position="74"/>
        <end position="86"/>
    </location>
</feature>
<evidence type="ECO:0000313" key="4">
    <source>
        <dbReference type="Proteomes" id="UP001597453"/>
    </source>
</evidence>
<feature type="compositionally biased region" description="Polar residues" evidence="1">
    <location>
        <begin position="15"/>
        <end position="28"/>
    </location>
</feature>
<feature type="compositionally biased region" description="Pro residues" evidence="1">
    <location>
        <begin position="100"/>
        <end position="111"/>
    </location>
</feature>
<keyword evidence="2" id="KW-1133">Transmembrane helix</keyword>
<evidence type="ECO:0000256" key="2">
    <source>
        <dbReference type="SAM" id="Phobius"/>
    </source>
</evidence>
<keyword evidence="2" id="KW-0812">Transmembrane</keyword>
<sequence length="268" mass="27405">MSSPYSDGTNKDDQQPASTENSAGTQPTGWAGAAPQLGASEQPGAVMPQYGASSQPGGAPRYGNSGYPQGGPQYGQPQYGAPQYGGPQYGPGAYGAVPNPGQPPFGAPPATPGKTNVPGIVGSIIAFIGIVLAFFPVIGIFGILAGLVAAGLGIAGCIMSQYRGKRAWAIVAIISGVVAMFLGFVLPVVLLIFGIGWFIFEVTDNVDWDAPTRTTEPTSTHSPYETDATPPANEPRATLDNDPTSPANVPDENAPSTKLPEPTGSPSF</sequence>
<keyword evidence="2" id="KW-0472">Membrane</keyword>
<evidence type="ECO:0000313" key="3">
    <source>
        <dbReference type="EMBL" id="MFD2675059.1"/>
    </source>
</evidence>
<feature type="transmembrane region" description="Helical" evidence="2">
    <location>
        <begin position="124"/>
        <end position="155"/>
    </location>
</feature>
<gene>
    <name evidence="3" type="ORF">ACFSUQ_07100</name>
</gene>
<name>A0ABW5RKS2_9MICO</name>
<reference evidence="4" key="1">
    <citation type="journal article" date="2019" name="Int. J. Syst. Evol. Microbiol.">
        <title>The Global Catalogue of Microorganisms (GCM) 10K type strain sequencing project: providing services to taxonomists for standard genome sequencing and annotation.</title>
        <authorList>
            <consortium name="The Broad Institute Genomics Platform"/>
            <consortium name="The Broad Institute Genome Sequencing Center for Infectious Disease"/>
            <person name="Wu L."/>
            <person name="Ma J."/>
        </authorList>
    </citation>
    <scope>NUCLEOTIDE SEQUENCE [LARGE SCALE GENOMIC DNA]</scope>
    <source>
        <strain evidence="4">TISTR 1511</strain>
    </source>
</reference>
<feature type="transmembrane region" description="Helical" evidence="2">
    <location>
        <begin position="167"/>
        <end position="200"/>
    </location>
</feature>
<feature type="region of interest" description="Disordered" evidence="1">
    <location>
        <begin position="211"/>
        <end position="268"/>
    </location>
</feature>
<proteinExistence type="predicted"/>
<evidence type="ECO:0000256" key="1">
    <source>
        <dbReference type="SAM" id="MobiDB-lite"/>
    </source>
</evidence>
<organism evidence="3 4">
    <name type="scientific">Gulosibacter bifidus</name>
    <dbReference type="NCBI Taxonomy" id="272239"/>
    <lineage>
        <taxon>Bacteria</taxon>
        <taxon>Bacillati</taxon>
        <taxon>Actinomycetota</taxon>
        <taxon>Actinomycetes</taxon>
        <taxon>Micrococcales</taxon>
        <taxon>Microbacteriaceae</taxon>
        <taxon>Gulosibacter</taxon>
    </lineage>
</organism>
<comment type="caution">
    <text evidence="3">The sequence shown here is derived from an EMBL/GenBank/DDBJ whole genome shotgun (WGS) entry which is preliminary data.</text>
</comment>
<dbReference type="RefSeq" id="WP_066057286.1">
    <property type="nucleotide sequence ID" value="NZ_JBHUNF010000004.1"/>
</dbReference>
<feature type="region of interest" description="Disordered" evidence="1">
    <location>
        <begin position="1"/>
        <end position="111"/>
    </location>
</feature>
<protein>
    <recommendedName>
        <fullName evidence="5">DUF4190 domain-containing protein</fullName>
    </recommendedName>
</protein>
<accession>A0ABW5RKS2</accession>
<feature type="compositionally biased region" description="Polar residues" evidence="1">
    <location>
        <begin position="212"/>
        <end position="223"/>
    </location>
</feature>
<evidence type="ECO:0008006" key="5">
    <source>
        <dbReference type="Google" id="ProtNLM"/>
    </source>
</evidence>
<dbReference type="EMBL" id="JBHUNF010000004">
    <property type="protein sequence ID" value="MFD2675059.1"/>
    <property type="molecule type" value="Genomic_DNA"/>
</dbReference>